<keyword evidence="2" id="KW-1185">Reference proteome</keyword>
<dbReference type="EMBL" id="JARKIB010000120">
    <property type="protein sequence ID" value="KAJ7736701.1"/>
    <property type="molecule type" value="Genomic_DNA"/>
</dbReference>
<evidence type="ECO:0000313" key="2">
    <source>
        <dbReference type="Proteomes" id="UP001215598"/>
    </source>
</evidence>
<dbReference type="Proteomes" id="UP001215598">
    <property type="component" value="Unassembled WGS sequence"/>
</dbReference>
<organism evidence="1 2">
    <name type="scientific">Mycena metata</name>
    <dbReference type="NCBI Taxonomy" id="1033252"/>
    <lineage>
        <taxon>Eukaryota</taxon>
        <taxon>Fungi</taxon>
        <taxon>Dikarya</taxon>
        <taxon>Basidiomycota</taxon>
        <taxon>Agaricomycotina</taxon>
        <taxon>Agaricomycetes</taxon>
        <taxon>Agaricomycetidae</taxon>
        <taxon>Agaricales</taxon>
        <taxon>Marasmiineae</taxon>
        <taxon>Mycenaceae</taxon>
        <taxon>Mycena</taxon>
    </lineage>
</organism>
<protein>
    <submittedName>
        <fullName evidence="1">Uncharacterized protein</fullName>
    </submittedName>
</protein>
<gene>
    <name evidence="1" type="ORF">B0H16DRAFT_119848</name>
</gene>
<evidence type="ECO:0000313" key="1">
    <source>
        <dbReference type="EMBL" id="KAJ7736701.1"/>
    </source>
</evidence>
<comment type="caution">
    <text evidence="1">The sequence shown here is derived from an EMBL/GenBank/DDBJ whole genome shotgun (WGS) entry which is preliminary data.</text>
</comment>
<sequence length="512" mass="59085">MVYRANACIRAFRVLECFADRQGSIDLKRSERFFMDEEDLGLSLSRWGLRFISAMHPQENYLKTVLQHFNPDDVSLKDKSALADFLFCLNSFFSPLGIHTWSVLDKSRYVMDLTTLLLENLQRRLTDKHPLTPRMINLIFKKLSRFADIYEEVFSWNASEDASRGMNAAFRLCATHNFPQESLGFVLRCGLSLRFNSRLRTHGVEWVYRALEKVQISRFDVIADLLRVLYHSRPILGKPTSLSLQTILSALSRTVNGPSSQDGHDRVRTIVLKESVWINLGGLFHPDYINLGDRLCSMSEWKQIISLDLPGWLANFPRIKGTHWESWESTRKEFWSVLSRVWDADEHEADEFGNEKSLVMIFSALAKTWNHVDFSNLTGIQYRRHVKLLGCTASQVFYSRIVFYEVQYPSQRFKDTIIPCLGKALDRAAERAKNEIINNPSIEQNLKNGITAIAKLLSRLALTTNGELRNGQPKDDGSPEMEYWKCLRDGFMRQVDVLQKNWGGLHPIHNVQ</sequence>
<name>A0AAD7MXL7_9AGAR</name>
<proteinExistence type="predicted"/>
<accession>A0AAD7MXL7</accession>
<reference evidence="1" key="1">
    <citation type="submission" date="2023-03" db="EMBL/GenBank/DDBJ databases">
        <title>Massive genome expansion in bonnet fungi (Mycena s.s.) driven by repeated elements and novel gene families across ecological guilds.</title>
        <authorList>
            <consortium name="Lawrence Berkeley National Laboratory"/>
            <person name="Harder C.B."/>
            <person name="Miyauchi S."/>
            <person name="Viragh M."/>
            <person name="Kuo A."/>
            <person name="Thoen E."/>
            <person name="Andreopoulos B."/>
            <person name="Lu D."/>
            <person name="Skrede I."/>
            <person name="Drula E."/>
            <person name="Henrissat B."/>
            <person name="Morin E."/>
            <person name="Kohler A."/>
            <person name="Barry K."/>
            <person name="LaButti K."/>
            <person name="Morin E."/>
            <person name="Salamov A."/>
            <person name="Lipzen A."/>
            <person name="Mereny Z."/>
            <person name="Hegedus B."/>
            <person name="Baldrian P."/>
            <person name="Stursova M."/>
            <person name="Weitz H."/>
            <person name="Taylor A."/>
            <person name="Grigoriev I.V."/>
            <person name="Nagy L.G."/>
            <person name="Martin F."/>
            <person name="Kauserud H."/>
        </authorList>
    </citation>
    <scope>NUCLEOTIDE SEQUENCE</scope>
    <source>
        <strain evidence="1">CBHHK182m</strain>
    </source>
</reference>
<dbReference type="AlphaFoldDB" id="A0AAD7MXL7"/>